<dbReference type="Proteomes" id="UP001360560">
    <property type="component" value="Unassembled WGS sequence"/>
</dbReference>
<evidence type="ECO:0000256" key="2">
    <source>
        <dbReference type="ARBA" id="ARBA00057247"/>
    </source>
</evidence>
<dbReference type="GO" id="GO:0045861">
    <property type="term" value="P:negative regulation of proteolysis"/>
    <property type="evidence" value="ECO:0007669"/>
    <property type="project" value="UniProtKB-ARBA"/>
</dbReference>
<dbReference type="CDD" id="cd03401">
    <property type="entry name" value="SPFH_prohibitin"/>
    <property type="match status" value="1"/>
</dbReference>
<evidence type="ECO:0000313" key="7">
    <source>
        <dbReference type="EMBL" id="GMM36826.1"/>
    </source>
</evidence>
<comment type="similarity">
    <text evidence="1 4">Belongs to the prohibitin family.</text>
</comment>
<keyword evidence="5" id="KW-0732">Signal</keyword>
<sequence>MNRISNIISKLALPVGIATTAAAYSMYDVNGGERVIIFSRLQGIKRQVVGEGTHFLIPWLEKPIKFNIRTRPRSISTNTGSKDLQMVSLTLRILHRPDVEKIPSIYQSLGLDYDERVLPSISNEVLKSIVAQFDAAELITQREVVSARIRQELSERAQEFHIRLEDVSITHMTFGNDFTKAVEQKQIAQQDAERAKFLVEKAEQERQAAVIRAEGEAEAADFISKALQKAGDGLLLIRRIEASKEIAETLASSPNITYLPNGAKEAQGTNNSLLLNLGR</sequence>
<dbReference type="InterPro" id="IPR000163">
    <property type="entry name" value="Prohibitin"/>
</dbReference>
<reference evidence="7 8" key="1">
    <citation type="journal article" date="2023" name="Elife">
        <title>Identification of key yeast species and microbe-microbe interactions impacting larval growth of Drosophila in the wild.</title>
        <authorList>
            <person name="Mure A."/>
            <person name="Sugiura Y."/>
            <person name="Maeda R."/>
            <person name="Honda K."/>
            <person name="Sakurai N."/>
            <person name="Takahashi Y."/>
            <person name="Watada M."/>
            <person name="Katoh T."/>
            <person name="Gotoh A."/>
            <person name="Gotoh Y."/>
            <person name="Taniguchi I."/>
            <person name="Nakamura K."/>
            <person name="Hayashi T."/>
            <person name="Katayama T."/>
            <person name="Uemura T."/>
            <person name="Hattori Y."/>
        </authorList>
    </citation>
    <scope>NUCLEOTIDE SEQUENCE [LARGE SCALE GENOMIC DNA]</scope>
    <source>
        <strain evidence="7 8">SC-9</strain>
    </source>
</reference>
<dbReference type="EMBL" id="BTFZ01000011">
    <property type="protein sequence ID" value="GMM36826.1"/>
    <property type="molecule type" value="Genomic_DNA"/>
</dbReference>
<comment type="subunit">
    <text evidence="3">The mitochondrial prohibitin complex consists of two subunits (PHB1 and PHB2). The subunits assemble into a membrane-associated ring-shaped supercomplex of approximately 1 mDa. The mitochondrial prohibitin complex interacts with the m-AAA protease, a heterohexamer composed of YTA12/RCA1 and YTA10/AFG3. The mitochondrial prohibitin complex interacts with ATG8 and the interaction may support mitophagosome assembly.</text>
</comment>
<name>A0AAV5QQI2_9ASCO</name>
<dbReference type="PANTHER" id="PTHR23222:SF0">
    <property type="entry name" value="PROHIBITIN 1"/>
    <property type="match status" value="1"/>
</dbReference>
<proteinExistence type="inferred from homology"/>
<dbReference type="SUPFAM" id="SSF117892">
    <property type="entry name" value="Band 7/SPFH domain"/>
    <property type="match status" value="1"/>
</dbReference>
<dbReference type="RefSeq" id="XP_064853822.1">
    <property type="nucleotide sequence ID" value="XM_064997750.1"/>
</dbReference>
<feature type="signal peptide" evidence="5">
    <location>
        <begin position="1"/>
        <end position="23"/>
    </location>
</feature>
<dbReference type="AlphaFoldDB" id="A0AAV5QQI2"/>
<comment type="function">
    <text evidence="2">Prohibitin probably acts as a holdase/unfoldase for the stabilization of newly synthesized mitochondrial proteins. Involved in mitophagy; may act as an adapter for ATG8 that supports mitophagosome assembly. Negatively regulates the proteolytic processing of ATG32 via the i-AAA protease. Acts as a negative regulator of the m-AAA protease.</text>
</comment>
<accession>A0AAV5QQI2</accession>
<dbReference type="InterPro" id="IPR036013">
    <property type="entry name" value="Band_7/SPFH_dom_sf"/>
</dbReference>
<feature type="domain" description="Band 7" evidence="6">
    <location>
        <begin position="25"/>
        <end position="186"/>
    </location>
</feature>
<keyword evidence="4" id="KW-0999">Mitochondrion inner membrane</keyword>
<dbReference type="GO" id="GO:0000423">
    <property type="term" value="P:mitophagy"/>
    <property type="evidence" value="ECO:0007669"/>
    <property type="project" value="UniProtKB-ARBA"/>
</dbReference>
<evidence type="ECO:0000256" key="1">
    <source>
        <dbReference type="ARBA" id="ARBA00009658"/>
    </source>
</evidence>
<comment type="caution">
    <text evidence="7">The sequence shown here is derived from an EMBL/GenBank/DDBJ whole genome shotgun (WGS) entry which is preliminary data.</text>
</comment>
<dbReference type="Gene3D" id="3.30.479.30">
    <property type="entry name" value="Band 7 domain"/>
    <property type="match status" value="1"/>
</dbReference>
<keyword evidence="4" id="KW-0496">Mitochondrion</keyword>
<feature type="chain" id="PRO_5043966491" description="Prohibitin" evidence="5">
    <location>
        <begin position="24"/>
        <end position="279"/>
    </location>
</feature>
<keyword evidence="4" id="KW-0472">Membrane</keyword>
<dbReference type="SMART" id="SM00244">
    <property type="entry name" value="PHB"/>
    <property type="match status" value="1"/>
</dbReference>
<gene>
    <name evidence="7" type="ORF">DASC09_041510</name>
</gene>
<evidence type="ECO:0000256" key="3">
    <source>
        <dbReference type="ARBA" id="ARBA00063239"/>
    </source>
</evidence>
<dbReference type="GO" id="GO:0005743">
    <property type="term" value="C:mitochondrial inner membrane"/>
    <property type="evidence" value="ECO:0007669"/>
    <property type="project" value="UniProtKB-SubCell"/>
</dbReference>
<dbReference type="FunFam" id="3.30.479.30:FF:000001">
    <property type="entry name" value="Prohibitin 2"/>
    <property type="match status" value="1"/>
</dbReference>
<dbReference type="GeneID" id="90074801"/>
<dbReference type="GO" id="GO:0000001">
    <property type="term" value="P:mitochondrion inheritance"/>
    <property type="evidence" value="ECO:0007669"/>
    <property type="project" value="UniProtKB-ARBA"/>
</dbReference>
<dbReference type="Pfam" id="PF01145">
    <property type="entry name" value="Band_7"/>
    <property type="match status" value="1"/>
</dbReference>
<keyword evidence="8" id="KW-1185">Reference proteome</keyword>
<evidence type="ECO:0000259" key="6">
    <source>
        <dbReference type="SMART" id="SM00244"/>
    </source>
</evidence>
<organism evidence="7 8">
    <name type="scientific">Saccharomycopsis crataegensis</name>
    <dbReference type="NCBI Taxonomy" id="43959"/>
    <lineage>
        <taxon>Eukaryota</taxon>
        <taxon>Fungi</taxon>
        <taxon>Dikarya</taxon>
        <taxon>Ascomycota</taxon>
        <taxon>Saccharomycotina</taxon>
        <taxon>Saccharomycetes</taxon>
        <taxon>Saccharomycopsidaceae</taxon>
        <taxon>Saccharomycopsis</taxon>
    </lineage>
</organism>
<evidence type="ECO:0000256" key="5">
    <source>
        <dbReference type="SAM" id="SignalP"/>
    </source>
</evidence>
<dbReference type="InterPro" id="IPR001107">
    <property type="entry name" value="Band_7"/>
</dbReference>
<dbReference type="GO" id="GO:0007005">
    <property type="term" value="P:mitochondrion organization"/>
    <property type="evidence" value="ECO:0007669"/>
    <property type="project" value="TreeGrafter"/>
</dbReference>
<comment type="subcellular location">
    <subcellularLocation>
        <location evidence="4">Mitochondrion inner membrane</location>
    </subcellularLocation>
</comment>
<evidence type="ECO:0000256" key="4">
    <source>
        <dbReference type="RuleBase" id="RU366048"/>
    </source>
</evidence>
<evidence type="ECO:0000313" key="8">
    <source>
        <dbReference type="Proteomes" id="UP001360560"/>
    </source>
</evidence>
<dbReference type="PANTHER" id="PTHR23222">
    <property type="entry name" value="PROHIBITIN"/>
    <property type="match status" value="1"/>
</dbReference>
<protein>
    <recommendedName>
        <fullName evidence="4">Prohibitin</fullName>
    </recommendedName>
</protein>
<dbReference type="PRINTS" id="PR00679">
    <property type="entry name" value="PROHIBITIN"/>
</dbReference>